<protein>
    <submittedName>
        <fullName evidence="1">RCG26167</fullName>
    </submittedName>
</protein>
<dbReference type="AlphaFoldDB" id="A6HNV1"/>
<evidence type="ECO:0000313" key="2">
    <source>
        <dbReference type="Proteomes" id="UP000234681"/>
    </source>
</evidence>
<evidence type="ECO:0000313" key="1">
    <source>
        <dbReference type="EMBL" id="EDL79702.1"/>
    </source>
</evidence>
<organism evidence="1 2">
    <name type="scientific">Rattus norvegicus</name>
    <name type="common">Rat</name>
    <dbReference type="NCBI Taxonomy" id="10116"/>
    <lineage>
        <taxon>Eukaryota</taxon>
        <taxon>Metazoa</taxon>
        <taxon>Chordata</taxon>
        <taxon>Craniata</taxon>
        <taxon>Vertebrata</taxon>
        <taxon>Euteleostomi</taxon>
        <taxon>Mammalia</taxon>
        <taxon>Eutheria</taxon>
        <taxon>Euarchontoglires</taxon>
        <taxon>Glires</taxon>
        <taxon>Rodentia</taxon>
        <taxon>Myomorpha</taxon>
        <taxon>Muroidea</taxon>
        <taxon>Muridae</taxon>
        <taxon>Murinae</taxon>
        <taxon>Rattus</taxon>
    </lineage>
</organism>
<sequence>MHLPRPPPAHRPAPSAPRALGCIFGGRPGRGLLGGRPSGDERAYAPEHPRGCGQGKACQHCAWSSLLSPSGSFEETQTFDSQLVISFSAPQTTDKGLLCYKVCFLPKVCWA</sequence>
<reference evidence="2" key="1">
    <citation type="submission" date="2005-09" db="EMBL/GenBank/DDBJ databases">
        <authorList>
            <person name="Mural R.J."/>
            <person name="Li P.W."/>
            <person name="Adams M.D."/>
            <person name="Amanatides P.G."/>
            <person name="Baden-Tillson H."/>
            <person name="Barnstead M."/>
            <person name="Chin S.H."/>
            <person name="Dew I."/>
            <person name="Evans C.A."/>
            <person name="Ferriera S."/>
            <person name="Flanigan M."/>
            <person name="Fosler C."/>
            <person name="Glodek A."/>
            <person name="Gu Z."/>
            <person name="Holt R.A."/>
            <person name="Jennings D."/>
            <person name="Kraft C.L."/>
            <person name="Lu F."/>
            <person name="Nguyen T."/>
            <person name="Nusskern D.R."/>
            <person name="Pfannkoch C.M."/>
            <person name="Sitter C."/>
            <person name="Sutton G.G."/>
            <person name="Venter J.C."/>
            <person name="Wang Z."/>
            <person name="Woodage T."/>
            <person name="Zheng X.H."/>
            <person name="Zhong F."/>
        </authorList>
    </citation>
    <scope>NUCLEOTIDE SEQUENCE [LARGE SCALE GENOMIC DNA]</scope>
    <source>
        <strain>BN</strain>
        <strain evidence="2">Sprague-Dawley</strain>
    </source>
</reference>
<dbReference type="Proteomes" id="UP000234681">
    <property type="component" value="Chromosome 3"/>
</dbReference>
<gene>
    <name evidence="1" type="ORF">rCG_26167</name>
</gene>
<proteinExistence type="predicted"/>
<name>A6HNV1_RAT</name>
<dbReference type="EMBL" id="CH473949">
    <property type="protein sequence ID" value="EDL79702.1"/>
    <property type="molecule type" value="Genomic_DNA"/>
</dbReference>
<accession>A6HNV1</accession>